<keyword evidence="2" id="KW-0378">Hydrolase</keyword>
<keyword evidence="2" id="KW-0067">ATP-binding</keyword>
<dbReference type="SUPFAM" id="SSF52540">
    <property type="entry name" value="P-loop containing nucleoside triphosphate hydrolases"/>
    <property type="match status" value="1"/>
</dbReference>
<dbReference type="EMBL" id="CACRUV010000040">
    <property type="protein sequence ID" value="VYU64481.1"/>
    <property type="molecule type" value="Genomic_DNA"/>
</dbReference>
<proteinExistence type="predicted"/>
<dbReference type="PANTHER" id="PTHR30153:SF2">
    <property type="entry name" value="REPLICATIVE DNA HELICASE"/>
    <property type="match status" value="1"/>
</dbReference>
<dbReference type="PANTHER" id="PTHR30153">
    <property type="entry name" value="REPLICATIVE DNA HELICASE DNAB"/>
    <property type="match status" value="1"/>
</dbReference>
<dbReference type="Gene3D" id="3.40.50.300">
    <property type="entry name" value="P-loop containing nucleotide triphosphate hydrolases"/>
    <property type="match status" value="1"/>
</dbReference>
<dbReference type="InterPro" id="IPR027417">
    <property type="entry name" value="P-loop_NTPase"/>
</dbReference>
<dbReference type="EC" id="3.6.4.12" evidence="2"/>
<evidence type="ECO:0000313" key="2">
    <source>
        <dbReference type="EMBL" id="VYU64481.1"/>
    </source>
</evidence>
<dbReference type="GO" id="GO:0016787">
    <property type="term" value="F:hydrolase activity"/>
    <property type="evidence" value="ECO:0007669"/>
    <property type="project" value="UniProtKB-KW"/>
</dbReference>
<dbReference type="GO" id="GO:0006260">
    <property type="term" value="P:DNA replication"/>
    <property type="evidence" value="ECO:0007669"/>
    <property type="project" value="InterPro"/>
</dbReference>
<name>A0A6N3GKR0_9BACT</name>
<evidence type="ECO:0000259" key="1">
    <source>
        <dbReference type="PROSITE" id="PS51199"/>
    </source>
</evidence>
<dbReference type="InterPro" id="IPR007694">
    <property type="entry name" value="DNA_helicase_DnaB-like_C"/>
</dbReference>
<reference evidence="2" key="1">
    <citation type="submission" date="2019-11" db="EMBL/GenBank/DDBJ databases">
        <authorList>
            <person name="Feng L."/>
        </authorList>
    </citation>
    <scope>NUCLEOTIDE SEQUENCE</scope>
    <source>
        <strain evidence="2">PmerdaeLFYP103</strain>
    </source>
</reference>
<feature type="domain" description="SF4 helicase" evidence="1">
    <location>
        <begin position="1"/>
        <end position="150"/>
    </location>
</feature>
<dbReference type="GO" id="GO:0003678">
    <property type="term" value="F:DNA helicase activity"/>
    <property type="evidence" value="ECO:0007669"/>
    <property type="project" value="UniProtKB-EC"/>
</dbReference>
<keyword evidence="2" id="KW-0547">Nucleotide-binding</keyword>
<dbReference type="Pfam" id="PF03796">
    <property type="entry name" value="DnaB_C"/>
    <property type="match status" value="1"/>
</dbReference>
<sequence>MTRKARRELDIFFIDYLNLIHIPYTRGSRNETTDLALGDVVRKVKLMAVELDVPAVLLAQMNRDSDRRLAPYLPILSDLRNSGAIEQVADQVIFVYRAEKYGILYDKDTKEDLRGVGYLLVAKNRNGATGRARFRYNVSMTRFLSYENRLL</sequence>
<dbReference type="GO" id="GO:0005524">
    <property type="term" value="F:ATP binding"/>
    <property type="evidence" value="ECO:0007669"/>
    <property type="project" value="InterPro"/>
</dbReference>
<protein>
    <submittedName>
        <fullName evidence="2">Replicative DNA helicase</fullName>
        <ecNumber evidence="2">3.6.4.12</ecNumber>
    </submittedName>
</protein>
<dbReference type="PROSITE" id="PS51199">
    <property type="entry name" value="SF4_HELICASE"/>
    <property type="match status" value="1"/>
</dbReference>
<dbReference type="AlphaFoldDB" id="A0A6N3GKR0"/>
<accession>A0A6N3GKR0</accession>
<organism evidence="2">
    <name type="scientific">Parabacteroides merdae</name>
    <dbReference type="NCBI Taxonomy" id="46503"/>
    <lineage>
        <taxon>Bacteria</taxon>
        <taxon>Pseudomonadati</taxon>
        <taxon>Bacteroidota</taxon>
        <taxon>Bacteroidia</taxon>
        <taxon>Bacteroidales</taxon>
        <taxon>Tannerellaceae</taxon>
        <taxon>Parabacteroides</taxon>
    </lineage>
</organism>
<dbReference type="GO" id="GO:0005829">
    <property type="term" value="C:cytosol"/>
    <property type="evidence" value="ECO:0007669"/>
    <property type="project" value="TreeGrafter"/>
</dbReference>
<gene>
    <name evidence="2" type="primary">dnaB</name>
    <name evidence="2" type="ORF">PMLFYP103_03005</name>
</gene>
<keyword evidence="2" id="KW-0347">Helicase</keyword>